<keyword evidence="2" id="KW-0645">Protease</keyword>
<dbReference type="InterPro" id="IPR040756">
    <property type="entry name" value="Peptidase_M61_N"/>
</dbReference>
<evidence type="ECO:0000313" key="3">
    <source>
        <dbReference type="Proteomes" id="UP000286934"/>
    </source>
</evidence>
<dbReference type="PIRSF" id="PIRSF016493">
    <property type="entry name" value="Glycyl_aminpptds"/>
    <property type="match status" value="1"/>
</dbReference>
<dbReference type="InterPro" id="IPR027268">
    <property type="entry name" value="Peptidase_M4/M1_CTD_sf"/>
</dbReference>
<dbReference type="Pfam" id="PF05299">
    <property type="entry name" value="Peptidase_M61"/>
    <property type="match status" value="1"/>
</dbReference>
<name>A0A432WX10_9GAMM</name>
<keyword evidence="3" id="KW-1185">Reference proteome</keyword>
<dbReference type="InterPro" id="IPR024191">
    <property type="entry name" value="Peptidase_M61"/>
</dbReference>
<dbReference type="Proteomes" id="UP000286934">
    <property type="component" value="Unassembled WGS sequence"/>
</dbReference>
<dbReference type="AlphaFoldDB" id="A0A432WX10"/>
<dbReference type="SUPFAM" id="SSF50156">
    <property type="entry name" value="PDZ domain-like"/>
    <property type="match status" value="1"/>
</dbReference>
<organism evidence="2 3">
    <name type="scientific">Aliidiomarina shirensis</name>
    <dbReference type="NCBI Taxonomy" id="1048642"/>
    <lineage>
        <taxon>Bacteria</taxon>
        <taxon>Pseudomonadati</taxon>
        <taxon>Pseudomonadota</taxon>
        <taxon>Gammaproteobacteria</taxon>
        <taxon>Alteromonadales</taxon>
        <taxon>Idiomarinaceae</taxon>
        <taxon>Aliidiomarina</taxon>
    </lineage>
</organism>
<dbReference type="SMART" id="SM00228">
    <property type="entry name" value="PDZ"/>
    <property type="match status" value="1"/>
</dbReference>
<evidence type="ECO:0000313" key="2">
    <source>
        <dbReference type="EMBL" id="RUO38314.1"/>
    </source>
</evidence>
<dbReference type="Gene3D" id="1.10.390.10">
    <property type="entry name" value="Neutral Protease Domain 2"/>
    <property type="match status" value="1"/>
</dbReference>
<dbReference type="SUPFAM" id="SSF55486">
    <property type="entry name" value="Metalloproteases ('zincins'), catalytic domain"/>
    <property type="match status" value="1"/>
</dbReference>
<sequence>MKTDSAAVNAIKSQSTPEITYIIDTQDLHHHYFNVTLTIEKPDPNGTILRLPAWLPGSYMIRDFAKNVVEFSATQADCELSYIRLDKSTWQISPATGPLTVTYRVYAFDLSVRTAWLDSEFGFFNPSALCLEVLNSEYRNVNQTHHQIQVLPPQHEHPARQWQLATGMPCIQADKNGFGTFRAESYAALIDYPFMLGALTRINFSAGNIPHSLVLVGRHFADEERLRDDLKAICEAQIEFWQGNVPFDNYQFLTMVVGEGFGGLEHRNSTALLCSRHTLEPGARSAAVSDEYLTFLSLCSHEYFHSWNIKQLRPKCFHPYDLQHEQYTEQLWFYEGITSYLDDYFVQQSGVMPAEQFIQRLGQNISRALRGKGPQRQSVLESSTLAWTTFYQQNENAQNAISSYYTKGATIALLIDLMLRQASNQLCSIRDVMITLYQGKRVRGTDHQDLIAAITEIGNPEIGKQVQQWLATTKPLPIDVWLEQFGIEVSPNTAEALTLQPGLSATIANQVALGAVLQEKGNEIVVSRVFEESAAALAGIAVHDRLVAIDFLAANRSNVQKAFNRYKPGERVVVHVIRDDQLFERELTWQAPQADCFALTIRDKAACGQWLRL</sequence>
<accession>A0A432WX10</accession>
<dbReference type="OrthoDB" id="9778516at2"/>
<keyword evidence="2" id="KW-0378">Hydrolase</keyword>
<feature type="domain" description="PDZ" evidence="1">
    <location>
        <begin position="483"/>
        <end position="580"/>
    </location>
</feature>
<dbReference type="InterPro" id="IPR001478">
    <property type="entry name" value="PDZ"/>
</dbReference>
<reference evidence="3" key="1">
    <citation type="journal article" date="2018" name="Front. Microbiol.">
        <title>Genome-Based Analysis Reveals the Taxonomy and Diversity of the Family Idiomarinaceae.</title>
        <authorList>
            <person name="Liu Y."/>
            <person name="Lai Q."/>
            <person name="Shao Z."/>
        </authorList>
    </citation>
    <scope>NUCLEOTIDE SEQUENCE [LARGE SCALE GENOMIC DNA]</scope>
    <source>
        <strain evidence="3">AIS</strain>
    </source>
</reference>
<dbReference type="InterPro" id="IPR036034">
    <property type="entry name" value="PDZ_sf"/>
</dbReference>
<keyword evidence="2" id="KW-0031">Aminopeptidase</keyword>
<evidence type="ECO:0000259" key="1">
    <source>
        <dbReference type="SMART" id="SM00228"/>
    </source>
</evidence>
<dbReference type="GO" id="GO:0004177">
    <property type="term" value="F:aminopeptidase activity"/>
    <property type="evidence" value="ECO:0007669"/>
    <property type="project" value="UniProtKB-KW"/>
</dbReference>
<dbReference type="EMBL" id="PIPP01000001">
    <property type="protein sequence ID" value="RUO38314.1"/>
    <property type="molecule type" value="Genomic_DNA"/>
</dbReference>
<dbReference type="RefSeq" id="WP_126805537.1">
    <property type="nucleotide sequence ID" value="NZ_PIPP01000001.1"/>
</dbReference>
<comment type="caution">
    <text evidence="2">The sequence shown here is derived from an EMBL/GenBank/DDBJ whole genome shotgun (WGS) entry which is preliminary data.</text>
</comment>
<protein>
    <submittedName>
        <fullName evidence="2">Aminopeptidase</fullName>
    </submittedName>
</protein>
<gene>
    <name evidence="2" type="ORF">CWE13_01340</name>
</gene>
<dbReference type="Gene3D" id="2.30.42.10">
    <property type="match status" value="1"/>
</dbReference>
<dbReference type="Pfam" id="PF13180">
    <property type="entry name" value="PDZ_2"/>
    <property type="match status" value="1"/>
</dbReference>
<dbReference type="Gene3D" id="2.60.40.3650">
    <property type="match status" value="1"/>
</dbReference>
<proteinExistence type="predicted"/>
<dbReference type="Pfam" id="PF17899">
    <property type="entry name" value="Peptidase_M61_N"/>
    <property type="match status" value="1"/>
</dbReference>
<dbReference type="InterPro" id="IPR007963">
    <property type="entry name" value="Peptidase_M61_catalytic"/>
</dbReference>